<dbReference type="HOGENOM" id="CLU_2741092_0_0_1"/>
<proteinExistence type="predicted"/>
<name>A0A0C3NS08_PISTI</name>
<evidence type="ECO:0000313" key="2">
    <source>
        <dbReference type="Proteomes" id="UP000054217"/>
    </source>
</evidence>
<reference evidence="2" key="2">
    <citation type="submission" date="2015-01" db="EMBL/GenBank/DDBJ databases">
        <title>Evolutionary Origins and Diversification of the Mycorrhizal Mutualists.</title>
        <authorList>
            <consortium name="DOE Joint Genome Institute"/>
            <consortium name="Mycorrhizal Genomics Consortium"/>
            <person name="Kohler A."/>
            <person name="Kuo A."/>
            <person name="Nagy L.G."/>
            <person name="Floudas D."/>
            <person name="Copeland A."/>
            <person name="Barry K.W."/>
            <person name="Cichocki N."/>
            <person name="Veneault-Fourrey C."/>
            <person name="LaButti K."/>
            <person name="Lindquist E.A."/>
            <person name="Lipzen A."/>
            <person name="Lundell T."/>
            <person name="Morin E."/>
            <person name="Murat C."/>
            <person name="Riley R."/>
            <person name="Ohm R."/>
            <person name="Sun H."/>
            <person name="Tunlid A."/>
            <person name="Henrissat B."/>
            <person name="Grigoriev I.V."/>
            <person name="Hibbett D.S."/>
            <person name="Martin F."/>
        </authorList>
    </citation>
    <scope>NUCLEOTIDE SEQUENCE [LARGE SCALE GENOMIC DNA]</scope>
    <source>
        <strain evidence="2">Marx 270</strain>
    </source>
</reference>
<gene>
    <name evidence="1" type="ORF">M404DRAFT_968820</name>
</gene>
<reference evidence="1 2" key="1">
    <citation type="submission" date="2014-04" db="EMBL/GenBank/DDBJ databases">
        <authorList>
            <consortium name="DOE Joint Genome Institute"/>
            <person name="Kuo A."/>
            <person name="Kohler A."/>
            <person name="Costa M.D."/>
            <person name="Nagy L.G."/>
            <person name="Floudas D."/>
            <person name="Copeland A."/>
            <person name="Barry K.W."/>
            <person name="Cichocki N."/>
            <person name="Veneault-Fourrey C."/>
            <person name="LaButti K."/>
            <person name="Lindquist E.A."/>
            <person name="Lipzen A."/>
            <person name="Lundell T."/>
            <person name="Morin E."/>
            <person name="Murat C."/>
            <person name="Sun H."/>
            <person name="Tunlid A."/>
            <person name="Henrissat B."/>
            <person name="Grigoriev I.V."/>
            <person name="Hibbett D.S."/>
            <person name="Martin F."/>
            <person name="Nordberg H.P."/>
            <person name="Cantor M.N."/>
            <person name="Hua S.X."/>
        </authorList>
    </citation>
    <scope>NUCLEOTIDE SEQUENCE [LARGE SCALE GENOMIC DNA]</scope>
    <source>
        <strain evidence="1 2">Marx 270</strain>
    </source>
</reference>
<dbReference type="STRING" id="870435.A0A0C3NS08"/>
<dbReference type="InParanoid" id="A0A0C3NS08"/>
<dbReference type="OrthoDB" id="2704961at2759"/>
<accession>A0A0C3NS08</accession>
<protein>
    <submittedName>
        <fullName evidence="1">Uncharacterized protein</fullName>
    </submittedName>
</protein>
<dbReference type="Proteomes" id="UP000054217">
    <property type="component" value="Unassembled WGS sequence"/>
</dbReference>
<sequence>MQCAPLSGILTDPIQALKHHINLNPAGDSMHLFTWKHPTLGLHPLSKTEVTRRISPLITTLNLPNIRGHSL</sequence>
<evidence type="ECO:0000313" key="1">
    <source>
        <dbReference type="EMBL" id="KIN98073.1"/>
    </source>
</evidence>
<dbReference type="EMBL" id="KN832019">
    <property type="protein sequence ID" value="KIN98073.1"/>
    <property type="molecule type" value="Genomic_DNA"/>
</dbReference>
<organism evidence="1 2">
    <name type="scientific">Pisolithus tinctorius Marx 270</name>
    <dbReference type="NCBI Taxonomy" id="870435"/>
    <lineage>
        <taxon>Eukaryota</taxon>
        <taxon>Fungi</taxon>
        <taxon>Dikarya</taxon>
        <taxon>Basidiomycota</taxon>
        <taxon>Agaricomycotina</taxon>
        <taxon>Agaricomycetes</taxon>
        <taxon>Agaricomycetidae</taxon>
        <taxon>Boletales</taxon>
        <taxon>Sclerodermatineae</taxon>
        <taxon>Pisolithaceae</taxon>
        <taxon>Pisolithus</taxon>
    </lineage>
</organism>
<keyword evidence="2" id="KW-1185">Reference proteome</keyword>
<dbReference type="AlphaFoldDB" id="A0A0C3NS08"/>